<evidence type="ECO:0000259" key="4">
    <source>
        <dbReference type="Pfam" id="PF25084"/>
    </source>
</evidence>
<comment type="subcellular location">
    <subcellularLocation>
        <location evidence="1">Cytoplasm</location>
        <location evidence="1">Cytosol</location>
    </subcellularLocation>
</comment>
<proteinExistence type="predicted"/>
<dbReference type="InterPro" id="IPR005835">
    <property type="entry name" value="NTP_transferase_dom"/>
</dbReference>
<keyword evidence="5" id="KW-0548">Nucleotidyltransferase</keyword>
<keyword evidence="5" id="KW-0808">Transferase</keyword>
<dbReference type="GO" id="GO:0004475">
    <property type="term" value="F:mannose-1-phosphate guanylyltransferase (GTP) activity"/>
    <property type="evidence" value="ECO:0007669"/>
    <property type="project" value="UniProtKB-EC"/>
</dbReference>
<comment type="caution">
    <text evidence="5">The sequence shown here is derived from an EMBL/GenBank/DDBJ whole genome shotgun (WGS) entry which is preliminary data.</text>
</comment>
<dbReference type="Pfam" id="PF25084">
    <property type="entry name" value="LbH_EIF2B"/>
    <property type="match status" value="1"/>
</dbReference>
<dbReference type="PANTHER" id="PTHR22572">
    <property type="entry name" value="SUGAR-1-PHOSPHATE GUANYL TRANSFERASE"/>
    <property type="match status" value="1"/>
</dbReference>
<keyword evidence="2" id="KW-0963">Cytoplasm</keyword>
<dbReference type="EMBL" id="LNQE01001888">
    <property type="protein sequence ID" value="KUG03234.1"/>
    <property type="molecule type" value="Genomic_DNA"/>
</dbReference>
<dbReference type="InterPro" id="IPR029044">
    <property type="entry name" value="Nucleotide-diphossugar_trans"/>
</dbReference>
<organism evidence="5">
    <name type="scientific">hydrocarbon metagenome</name>
    <dbReference type="NCBI Taxonomy" id="938273"/>
    <lineage>
        <taxon>unclassified sequences</taxon>
        <taxon>metagenomes</taxon>
        <taxon>ecological metagenomes</taxon>
    </lineage>
</organism>
<dbReference type="InterPro" id="IPR050486">
    <property type="entry name" value="Mannose-1P_guanyltransferase"/>
</dbReference>
<protein>
    <submittedName>
        <fullName evidence="5">Mannose-1-phosphate guanylyltransferase / phosphomannomutase</fullName>
        <ecNumber evidence="5">2.7.7.13</ecNumber>
        <ecNumber evidence="5">5.4.2.8</ecNumber>
    </submittedName>
</protein>
<dbReference type="InterPro" id="IPR056764">
    <property type="entry name" value="LbH_EIF2B3/5"/>
</dbReference>
<dbReference type="Gene3D" id="3.90.550.10">
    <property type="entry name" value="Spore Coat Polysaccharide Biosynthesis Protein SpsA, Chain A"/>
    <property type="match status" value="1"/>
</dbReference>
<dbReference type="EC" id="5.4.2.8" evidence="5"/>
<evidence type="ECO:0000256" key="1">
    <source>
        <dbReference type="ARBA" id="ARBA00004514"/>
    </source>
</evidence>
<dbReference type="Pfam" id="PF00483">
    <property type="entry name" value="NTP_transferase"/>
    <property type="match status" value="1"/>
</dbReference>
<accession>A0A0W8E3P8</accession>
<feature type="domain" description="Nucleotidyl transferase" evidence="3">
    <location>
        <begin position="2"/>
        <end position="232"/>
    </location>
</feature>
<dbReference type="SUPFAM" id="SSF53448">
    <property type="entry name" value="Nucleotide-diphospho-sugar transferases"/>
    <property type="match status" value="1"/>
</dbReference>
<dbReference type="AlphaFoldDB" id="A0A0W8E3P8"/>
<name>A0A0W8E3P8_9ZZZZ</name>
<feature type="domain" description="EIF2B subunit epsilon/gamma LbH" evidence="4">
    <location>
        <begin position="250"/>
        <end position="334"/>
    </location>
</feature>
<dbReference type="CDD" id="cd04181">
    <property type="entry name" value="NTP_transferase"/>
    <property type="match status" value="1"/>
</dbReference>
<keyword evidence="5" id="KW-0413">Isomerase</keyword>
<evidence type="ECO:0000259" key="3">
    <source>
        <dbReference type="Pfam" id="PF00483"/>
    </source>
</evidence>
<dbReference type="EC" id="2.7.7.13" evidence="5"/>
<dbReference type="GO" id="GO:0004615">
    <property type="term" value="F:phosphomannomutase activity"/>
    <property type="evidence" value="ECO:0007669"/>
    <property type="project" value="UniProtKB-EC"/>
</dbReference>
<evidence type="ECO:0000256" key="2">
    <source>
        <dbReference type="ARBA" id="ARBA00022490"/>
    </source>
</evidence>
<sequence>MKAMIMAAGVGSRLMPLTMHIPKPMVPVGNRPLMEHIVHLLGNHGCKQVIANLHYHSRIINEYFKDGARYGMSINYSLEDELMGTAGGVKKCDWFLNDTFVVISGDALTDLNITALLHAHRQNGALATIALKKVDEVEHFGIVITDENNKIKSFQEKPKSAEALSKTANTGIYIFEPEIFKYIPARQFYDFGKQVFPHLVKIGAPFYGVSINDYWCDVGNIDTYRRAHADLLAAEVRVRSSGRIICSSDQARVLTGKQVIIGDKVKFQGTVIIGDGCVIGSGVELHNSIIWNDSRIGDRCVINEGVVGSGCQLGSSVRMEAGAVVGSGCKLNDGDTISACSKVFNSTAGELQSEHGQIG</sequence>
<gene>
    <name evidence="5" type="ORF">ASZ90_019333</name>
</gene>
<reference evidence="5" key="1">
    <citation type="journal article" date="2015" name="Proc. Natl. Acad. Sci. U.S.A.">
        <title>Networks of energetic and metabolic interactions define dynamics in microbial communities.</title>
        <authorList>
            <person name="Embree M."/>
            <person name="Liu J.K."/>
            <person name="Al-Bassam M.M."/>
            <person name="Zengler K."/>
        </authorList>
    </citation>
    <scope>NUCLEOTIDE SEQUENCE</scope>
</reference>
<evidence type="ECO:0000313" key="5">
    <source>
        <dbReference type="EMBL" id="KUG03234.1"/>
    </source>
</evidence>
<dbReference type="Gene3D" id="2.160.10.10">
    <property type="entry name" value="Hexapeptide repeat proteins"/>
    <property type="match status" value="1"/>
</dbReference>